<keyword evidence="2" id="KW-1185">Reference proteome</keyword>
<sequence>MSLTTRWLTEEQRQLAHGRIQRDTVGLEASKSAQAGFLEAFKDLLLYLMASMQNTHPSATKFQSVLPYSCRVPRLQHYYHSRPHSSPIACDRHRWNLN</sequence>
<protein>
    <submittedName>
        <fullName evidence="1">Uncharacterized protein</fullName>
    </submittedName>
</protein>
<dbReference type="RefSeq" id="XP_033688853.1">
    <property type="nucleotide sequence ID" value="XM_033820865.1"/>
</dbReference>
<organism evidence="1 2">
    <name type="scientific">Trematosphaeria pertusa</name>
    <dbReference type="NCBI Taxonomy" id="390896"/>
    <lineage>
        <taxon>Eukaryota</taxon>
        <taxon>Fungi</taxon>
        <taxon>Dikarya</taxon>
        <taxon>Ascomycota</taxon>
        <taxon>Pezizomycotina</taxon>
        <taxon>Dothideomycetes</taxon>
        <taxon>Pleosporomycetidae</taxon>
        <taxon>Pleosporales</taxon>
        <taxon>Massarineae</taxon>
        <taxon>Trematosphaeriaceae</taxon>
        <taxon>Trematosphaeria</taxon>
    </lineage>
</organism>
<accession>A0A6A6IU02</accession>
<gene>
    <name evidence="1" type="ORF">BU26DRAFT_230697</name>
</gene>
<evidence type="ECO:0000313" key="2">
    <source>
        <dbReference type="Proteomes" id="UP000800094"/>
    </source>
</evidence>
<evidence type="ECO:0000313" key="1">
    <source>
        <dbReference type="EMBL" id="KAF2253849.1"/>
    </source>
</evidence>
<reference evidence="1" key="1">
    <citation type="journal article" date="2020" name="Stud. Mycol.">
        <title>101 Dothideomycetes genomes: a test case for predicting lifestyles and emergence of pathogens.</title>
        <authorList>
            <person name="Haridas S."/>
            <person name="Albert R."/>
            <person name="Binder M."/>
            <person name="Bloem J."/>
            <person name="Labutti K."/>
            <person name="Salamov A."/>
            <person name="Andreopoulos B."/>
            <person name="Baker S."/>
            <person name="Barry K."/>
            <person name="Bills G."/>
            <person name="Bluhm B."/>
            <person name="Cannon C."/>
            <person name="Castanera R."/>
            <person name="Culley D."/>
            <person name="Daum C."/>
            <person name="Ezra D."/>
            <person name="Gonzalez J."/>
            <person name="Henrissat B."/>
            <person name="Kuo A."/>
            <person name="Liang C."/>
            <person name="Lipzen A."/>
            <person name="Lutzoni F."/>
            <person name="Magnuson J."/>
            <person name="Mondo S."/>
            <person name="Nolan M."/>
            <person name="Ohm R."/>
            <person name="Pangilinan J."/>
            <person name="Park H.-J."/>
            <person name="Ramirez L."/>
            <person name="Alfaro M."/>
            <person name="Sun H."/>
            <person name="Tritt A."/>
            <person name="Yoshinaga Y."/>
            <person name="Zwiers L.-H."/>
            <person name="Turgeon B."/>
            <person name="Goodwin S."/>
            <person name="Spatafora J."/>
            <person name="Crous P."/>
            <person name="Grigoriev I."/>
        </authorList>
    </citation>
    <scope>NUCLEOTIDE SEQUENCE</scope>
    <source>
        <strain evidence="1">CBS 122368</strain>
    </source>
</reference>
<dbReference type="EMBL" id="ML987191">
    <property type="protein sequence ID" value="KAF2253849.1"/>
    <property type="molecule type" value="Genomic_DNA"/>
</dbReference>
<proteinExistence type="predicted"/>
<name>A0A6A6IU02_9PLEO</name>
<dbReference type="GeneID" id="54574195"/>
<dbReference type="AlphaFoldDB" id="A0A6A6IU02"/>
<dbReference type="Proteomes" id="UP000800094">
    <property type="component" value="Unassembled WGS sequence"/>
</dbReference>